<accession>D1AVX5</accession>
<sequence length="176" mass="19216">MKKILLFILMSNFLSYSTYIAGPRIKVEGGVGIGKADNIILPLNVAILPEWRAEIRHDINVAFGPKFTVVSSHQFKGLKYNGAKIRALIGAETHINFKVTNKLDIFLGAESAIGGGSDVTFESAQVSQSTQANKKKAVFDWLALMSGGIKVNERYNMGVYFGYGKGNFGIQAGYTF</sequence>
<evidence type="ECO:0000313" key="2">
    <source>
        <dbReference type="Proteomes" id="UP000002072"/>
    </source>
</evidence>
<dbReference type="EMBL" id="CP001779">
    <property type="protein sequence ID" value="ACZ01885.1"/>
    <property type="molecule type" value="Genomic_DNA"/>
</dbReference>
<evidence type="ECO:0008006" key="3">
    <source>
        <dbReference type="Google" id="ProtNLM"/>
    </source>
</evidence>
<dbReference type="HOGENOM" id="CLU_094978_1_0_0"/>
<organism evidence="1 2">
    <name type="scientific">Streptobacillus moniliformis (strain ATCC 14647 / DSM 12112 / NCTC 10651 / 9901)</name>
    <dbReference type="NCBI Taxonomy" id="519441"/>
    <lineage>
        <taxon>Bacteria</taxon>
        <taxon>Fusobacteriati</taxon>
        <taxon>Fusobacteriota</taxon>
        <taxon>Fusobacteriia</taxon>
        <taxon>Fusobacteriales</taxon>
        <taxon>Leptotrichiaceae</taxon>
        <taxon>Streptobacillus</taxon>
    </lineage>
</organism>
<proteinExistence type="predicted"/>
<evidence type="ECO:0000313" key="1">
    <source>
        <dbReference type="EMBL" id="ACZ01885.1"/>
    </source>
</evidence>
<name>D1AVX5_STRM9</name>
<dbReference type="KEGG" id="smf:Smon_1452"/>
<dbReference type="GeneID" id="29673303"/>
<dbReference type="STRING" id="519441.Smon_1452"/>
<dbReference type="AlphaFoldDB" id="D1AVX5"/>
<dbReference type="Proteomes" id="UP000002072">
    <property type="component" value="Chromosome"/>
</dbReference>
<protein>
    <recommendedName>
        <fullName evidence="3">Outer membrane protein beta-barrel domain-containing protein</fullName>
    </recommendedName>
</protein>
<dbReference type="RefSeq" id="WP_012859431.1">
    <property type="nucleotide sequence ID" value="NC_013515.1"/>
</dbReference>
<keyword evidence="2" id="KW-1185">Reference proteome</keyword>
<dbReference type="OrthoDB" id="95536at2"/>
<gene>
    <name evidence="1" type="ordered locus">Smon_1452</name>
</gene>
<reference evidence="1 2" key="1">
    <citation type="journal article" date="2009" name="Stand. Genomic Sci.">
        <title>Complete genome sequence of Streptobacillus moniliformis type strain (9901T).</title>
        <authorList>
            <person name="Nolan M."/>
            <person name="Gronow S."/>
            <person name="Lapidus A."/>
            <person name="Ivanova N."/>
            <person name="Copeland A."/>
            <person name="Lucas S."/>
            <person name="Del Rio T.G."/>
            <person name="Chen F."/>
            <person name="Tice H."/>
            <person name="Pitluck S."/>
            <person name="Cheng J.F."/>
            <person name="Sims D."/>
            <person name="Meincke L."/>
            <person name="Bruce D."/>
            <person name="Goodwin L."/>
            <person name="Brettin T."/>
            <person name="Han C."/>
            <person name="Detter J.C."/>
            <person name="Ovchinikova G."/>
            <person name="Pati A."/>
            <person name="Mavromatis K."/>
            <person name="Mikhailova N."/>
            <person name="Chen A."/>
            <person name="Palaniappan K."/>
            <person name="Land M."/>
            <person name="Hauser L."/>
            <person name="Chang Y.J."/>
            <person name="Jeffries C.D."/>
            <person name="Rohde M."/>
            <person name="Sproer C."/>
            <person name="Goker M."/>
            <person name="Bristow J."/>
            <person name="Eisen J.A."/>
            <person name="Markowitz V."/>
            <person name="Hugenholtz P."/>
            <person name="Kyrpides N.C."/>
            <person name="Klenk H.P."/>
            <person name="Chain P."/>
        </authorList>
    </citation>
    <scope>NUCLEOTIDE SEQUENCE [LARGE SCALE GENOMIC DNA]</scope>
    <source>
        <strain evidence="2">ATCC 14647 / DSM 12112 / NCTC 10651 / 9901</strain>
    </source>
</reference>